<organism evidence="6 7">
    <name type="scientific">Penicillium hetheringtonii</name>
    <dbReference type="NCBI Taxonomy" id="911720"/>
    <lineage>
        <taxon>Eukaryota</taxon>
        <taxon>Fungi</taxon>
        <taxon>Dikarya</taxon>
        <taxon>Ascomycota</taxon>
        <taxon>Pezizomycotina</taxon>
        <taxon>Eurotiomycetes</taxon>
        <taxon>Eurotiomycetidae</taxon>
        <taxon>Eurotiales</taxon>
        <taxon>Aspergillaceae</taxon>
        <taxon>Penicillium</taxon>
    </lineage>
</organism>
<feature type="compositionally biased region" description="Polar residues" evidence="3">
    <location>
        <begin position="744"/>
        <end position="763"/>
    </location>
</feature>
<feature type="compositionally biased region" description="Pro residues" evidence="3">
    <location>
        <begin position="1063"/>
        <end position="1074"/>
    </location>
</feature>
<dbReference type="Pfam" id="PF00617">
    <property type="entry name" value="RasGEF"/>
    <property type="match status" value="1"/>
</dbReference>
<feature type="region of interest" description="Disordered" evidence="3">
    <location>
        <begin position="425"/>
        <end position="494"/>
    </location>
</feature>
<dbReference type="Pfam" id="PF00618">
    <property type="entry name" value="RasGEF_N"/>
    <property type="match status" value="1"/>
</dbReference>
<feature type="compositionally biased region" description="Basic and acidic residues" evidence="3">
    <location>
        <begin position="29"/>
        <end position="39"/>
    </location>
</feature>
<feature type="domain" description="N-terminal Ras-GEF" evidence="5">
    <location>
        <begin position="227"/>
        <end position="355"/>
    </location>
</feature>
<dbReference type="InterPro" id="IPR000651">
    <property type="entry name" value="Ras-like_Gua-exchang_fac_N"/>
</dbReference>
<feature type="compositionally biased region" description="Polar residues" evidence="3">
    <location>
        <begin position="41"/>
        <end position="71"/>
    </location>
</feature>
<evidence type="ECO:0000259" key="4">
    <source>
        <dbReference type="PROSITE" id="PS50009"/>
    </source>
</evidence>
<dbReference type="SUPFAM" id="SSF48366">
    <property type="entry name" value="Ras GEF"/>
    <property type="match status" value="1"/>
</dbReference>
<keyword evidence="1 2" id="KW-0344">Guanine-nucleotide releasing factor</keyword>
<feature type="compositionally biased region" description="Basic and acidic residues" evidence="3">
    <location>
        <begin position="76"/>
        <end position="98"/>
    </location>
</feature>
<feature type="compositionally biased region" description="Polar residues" evidence="3">
    <location>
        <begin position="1078"/>
        <end position="1126"/>
    </location>
</feature>
<gene>
    <name evidence="6" type="ORF">N7450_004540</name>
</gene>
<keyword evidence="7" id="KW-1185">Reference proteome</keyword>
<evidence type="ECO:0000313" key="6">
    <source>
        <dbReference type="EMBL" id="KAJ5590568.1"/>
    </source>
</evidence>
<accession>A0AAD6DQ72</accession>
<evidence type="ECO:0008006" key="8">
    <source>
        <dbReference type="Google" id="ProtNLM"/>
    </source>
</evidence>
<feature type="compositionally biased region" description="Polar residues" evidence="3">
    <location>
        <begin position="787"/>
        <end position="798"/>
    </location>
</feature>
<feature type="region of interest" description="Disordered" evidence="3">
    <location>
        <begin position="1"/>
        <end position="100"/>
    </location>
</feature>
<comment type="caution">
    <text evidence="6">The sequence shown here is derived from an EMBL/GenBank/DDBJ whole genome shotgun (WGS) entry which is preliminary data.</text>
</comment>
<dbReference type="PANTHER" id="PTHR23113">
    <property type="entry name" value="GUANINE NUCLEOTIDE EXCHANGE FACTOR"/>
    <property type="match status" value="1"/>
</dbReference>
<dbReference type="GO" id="GO:0007265">
    <property type="term" value="P:Ras protein signal transduction"/>
    <property type="evidence" value="ECO:0007669"/>
    <property type="project" value="TreeGrafter"/>
</dbReference>
<evidence type="ECO:0000313" key="7">
    <source>
        <dbReference type="Proteomes" id="UP001216150"/>
    </source>
</evidence>
<dbReference type="PROSITE" id="PS50212">
    <property type="entry name" value="RASGEF_NTER"/>
    <property type="match status" value="1"/>
</dbReference>
<dbReference type="InterPro" id="IPR023578">
    <property type="entry name" value="Ras_GEF_dom_sf"/>
</dbReference>
<dbReference type="InterPro" id="IPR036964">
    <property type="entry name" value="RASGEF_cat_dom_sf"/>
</dbReference>
<evidence type="ECO:0000256" key="3">
    <source>
        <dbReference type="SAM" id="MobiDB-lite"/>
    </source>
</evidence>
<feature type="region of interest" description="Disordered" evidence="3">
    <location>
        <begin position="918"/>
        <end position="973"/>
    </location>
</feature>
<dbReference type="GO" id="GO:0005886">
    <property type="term" value="C:plasma membrane"/>
    <property type="evidence" value="ECO:0007669"/>
    <property type="project" value="TreeGrafter"/>
</dbReference>
<dbReference type="SMART" id="SM00229">
    <property type="entry name" value="RasGEFN"/>
    <property type="match status" value="1"/>
</dbReference>
<feature type="region of interest" description="Disordered" evidence="3">
    <location>
        <begin position="744"/>
        <end position="824"/>
    </location>
</feature>
<dbReference type="PROSITE" id="PS50009">
    <property type="entry name" value="RASGEF_CAT"/>
    <property type="match status" value="1"/>
</dbReference>
<reference evidence="6 7" key="1">
    <citation type="journal article" date="2023" name="IMA Fungus">
        <title>Comparative genomic study of the Penicillium genus elucidates a diverse pangenome and 15 lateral gene transfer events.</title>
        <authorList>
            <person name="Petersen C."/>
            <person name="Sorensen T."/>
            <person name="Nielsen M.R."/>
            <person name="Sondergaard T.E."/>
            <person name="Sorensen J.L."/>
            <person name="Fitzpatrick D.A."/>
            <person name="Frisvad J.C."/>
            <person name="Nielsen K.L."/>
        </authorList>
    </citation>
    <scope>NUCLEOTIDE SEQUENCE [LARGE SCALE GENOMIC DNA]</scope>
    <source>
        <strain evidence="6 7">IBT 29057</strain>
    </source>
</reference>
<feature type="region of interest" description="Disordered" evidence="3">
    <location>
        <begin position="1042"/>
        <end position="1127"/>
    </location>
</feature>
<feature type="compositionally biased region" description="Polar residues" evidence="3">
    <location>
        <begin position="425"/>
        <end position="442"/>
    </location>
</feature>
<dbReference type="Proteomes" id="UP001216150">
    <property type="component" value="Unassembled WGS sequence"/>
</dbReference>
<dbReference type="InterPro" id="IPR001895">
    <property type="entry name" value="RASGEF_cat_dom"/>
</dbReference>
<feature type="domain" description="Ras-GEF" evidence="4">
    <location>
        <begin position="1139"/>
        <end position="1382"/>
    </location>
</feature>
<proteinExistence type="predicted"/>
<evidence type="ECO:0000256" key="2">
    <source>
        <dbReference type="PROSITE-ProRule" id="PRU00168"/>
    </source>
</evidence>
<sequence length="1385" mass="152635">MTNGRLQPRHLPHARDDPARWSSSQLSELRPRGNPHEDNESVVSESNHPEPISSTRQRATSFSTISENQSAVGAGKRGELRIVIDRSEDRPKSADEKTPNTALEAHVPHHRLGSSRLTREGGAGLHSSVYTRTSMSDNFRNSTWLGSMADPLPTHLSSAYGRESFSRHRPSFAVSMFSGTAAIDLSRASPLPRNSMVYELQGPVEPSIYENLVSDMDGGAVVRYIPGTKDICAATPARIVAQISSESFMDYELVSDFFLTFRCYLSPSHLLALLLARLEWAINRLQEDGRIIRIRTFAALRHWILNYFIDDFIPNHDLRTHFCEKINVLYQCVKSRKNGGTSDLKILLDLKRCWNGKSSGFWTTTDYSRAYNDPDSPIIPGSAQIELPNSDDIPKQDIAPVGMVYQAETGFGDSTPISIQHDRNNSAATAQSIPLSTTSEQTSFEERSTPPAESYMTMMAPESPPLAPPLANSNPDRRSTPDGGPKPGSSNSGMRTIIGSIKRALHTRNGGQSVSARMINASEAMSLPSRGKTSAMPNNISLGSEFYRERKMAAAPRRPGRIDLLCDETLKQYRLAMEQNNVSKDQQMPASTSGPQITLQKSSPNLGELSTLQAPPRVEDTKSKSGTTTGSGSIVIVDDTGFEFPSMFGAVQEQSDLNAEDPRIHWTADGKVDSDVESVAREGEYLLPIVYNGDQPSSTTEGLAIRRPSVISSQRRSYTENPTTLAKRVSLSLRLRKYASFQSGMSRHRQSIGSDAGRSNGSSGIVHESSDKHFGPSLRRRPGGNLRQMQYPSDQASGRRSFDSGHSYGHSLAETTTTTSDDTSNRNIRRSFEAAIARFAEIPDDDDGGVESTLLKLEGKWSPPSTNEPASGAEVEPIGKSSVAAHGYCRDAPFSKRKDESGWDVLSRRRQTEKSAYFTTGGRLAAPRPYSDSVAESEESYNSVPLLERGLTDESMKRPPATRPTQSAGHEAPLSLISSRDTSDLASSHPSIQIIQKTESLRRIPRGSTNPEPTYLDAGQATPKRLSALSSEISVDMIDSHEARDGRVSGDARSVTGSTLDIPPHPLAHPPSPPMTIQHPSSFGPYTSPVQRGSEISKQMPSHVPQFSSDVLSNSEQNRPGNSSVHTGPDHVPFVLACESQVLAQQLTLVEMAALSEIDWRDLVEMRWSSGSPNILNWVQFLTAEERKGIDLVVGRFNLMVKWVVSEIILTIDINERARTIVKYIHTAAHARRICNYATMLQIAIALSSSDCSRLKGTWDLVPQEDKRLFKDMECLIQPVRNFHDLRVEMETANLQEGCIPFIGLYVHDLTYNAQKPAQITSSTGGLLVNFERYRTSARIVKSLLRLIDASTKYRFEPVQGIIERCLWIASLSENDIQTRGKGLE</sequence>
<dbReference type="GO" id="GO:0005085">
    <property type="term" value="F:guanyl-nucleotide exchange factor activity"/>
    <property type="evidence" value="ECO:0007669"/>
    <property type="project" value="UniProtKB-KW"/>
</dbReference>
<protein>
    <recommendedName>
        <fullName evidence="8">Guanine nucleotide exchange factor</fullName>
    </recommendedName>
</protein>
<feature type="region of interest" description="Disordered" evidence="3">
    <location>
        <begin position="580"/>
        <end position="632"/>
    </location>
</feature>
<dbReference type="PANTHER" id="PTHR23113:SF363">
    <property type="entry name" value="PROTEIN SON OF SEVENLESS"/>
    <property type="match status" value="1"/>
</dbReference>
<feature type="compositionally biased region" description="Polar residues" evidence="3">
    <location>
        <begin position="580"/>
        <end position="613"/>
    </location>
</feature>
<evidence type="ECO:0000256" key="1">
    <source>
        <dbReference type="ARBA" id="ARBA00022658"/>
    </source>
</evidence>
<evidence type="ECO:0000259" key="5">
    <source>
        <dbReference type="PROSITE" id="PS50212"/>
    </source>
</evidence>
<dbReference type="SMART" id="SM00147">
    <property type="entry name" value="RasGEF"/>
    <property type="match status" value="1"/>
</dbReference>
<dbReference type="Gene3D" id="1.10.840.10">
    <property type="entry name" value="Ras guanine-nucleotide exchange factors catalytic domain"/>
    <property type="match status" value="1"/>
</dbReference>
<dbReference type="Gene3D" id="1.20.870.10">
    <property type="entry name" value="Son of sevenless (SoS) protein Chain: S domain 1"/>
    <property type="match status" value="1"/>
</dbReference>
<dbReference type="InterPro" id="IPR008937">
    <property type="entry name" value="Ras-like_GEF"/>
</dbReference>
<dbReference type="EMBL" id="JAQJAC010000003">
    <property type="protein sequence ID" value="KAJ5590568.1"/>
    <property type="molecule type" value="Genomic_DNA"/>
</dbReference>
<name>A0AAD6DQ72_9EURO</name>
<dbReference type="CDD" id="cd06224">
    <property type="entry name" value="REM"/>
    <property type="match status" value="1"/>
</dbReference>